<proteinExistence type="predicted"/>
<feature type="chain" id="PRO_5032959523" evidence="2">
    <location>
        <begin position="21"/>
        <end position="171"/>
    </location>
</feature>
<dbReference type="EMBL" id="JAASQR010000001">
    <property type="protein sequence ID" value="NIJ16012.1"/>
    <property type="molecule type" value="Genomic_DNA"/>
</dbReference>
<dbReference type="PROSITE" id="PS51257">
    <property type="entry name" value="PROKAR_LIPOPROTEIN"/>
    <property type="match status" value="1"/>
</dbReference>
<evidence type="ECO:0000256" key="2">
    <source>
        <dbReference type="SAM" id="SignalP"/>
    </source>
</evidence>
<evidence type="ECO:0000313" key="3">
    <source>
        <dbReference type="EMBL" id="NIJ16012.1"/>
    </source>
</evidence>
<keyword evidence="2" id="KW-0732">Signal</keyword>
<name>A0A846M256_9SPHN</name>
<evidence type="ECO:0000256" key="1">
    <source>
        <dbReference type="SAM" id="MobiDB-lite"/>
    </source>
</evidence>
<dbReference type="Proteomes" id="UP000576821">
    <property type="component" value="Unassembled WGS sequence"/>
</dbReference>
<reference evidence="3 4" key="1">
    <citation type="submission" date="2020-03" db="EMBL/GenBank/DDBJ databases">
        <title>Genomic Encyclopedia of Type Strains, Phase IV (KMG-IV): sequencing the most valuable type-strain genomes for metagenomic binning, comparative biology and taxonomic classification.</title>
        <authorList>
            <person name="Goeker M."/>
        </authorList>
    </citation>
    <scope>NUCLEOTIDE SEQUENCE [LARGE SCALE GENOMIC DNA]</scope>
    <source>
        <strain evidence="3 4">DSM 21299</strain>
    </source>
</reference>
<keyword evidence="4" id="KW-1185">Reference proteome</keyword>
<feature type="region of interest" description="Disordered" evidence="1">
    <location>
        <begin position="38"/>
        <end position="76"/>
    </location>
</feature>
<sequence length="171" mass="17910">MRGLAIFAILLLSACGPEQAQVENVQADNVGAPVANAPILNESVGQQQLPPSQDEATQGNASTSPAPHPQTPQPERYRALGTEPFWAVTVKGSTAILERPDKPPASFAISRNDDGRAVRFLGEGFTMTVAEGPCSDGMSDAIWSDQVSVAFGEGTLKGCGGDRHDPQDAPL</sequence>
<organism evidence="3 4">
    <name type="scientific">Sphingobium vermicomposti</name>
    <dbReference type="NCBI Taxonomy" id="529005"/>
    <lineage>
        <taxon>Bacteria</taxon>
        <taxon>Pseudomonadati</taxon>
        <taxon>Pseudomonadota</taxon>
        <taxon>Alphaproteobacteria</taxon>
        <taxon>Sphingomonadales</taxon>
        <taxon>Sphingomonadaceae</taxon>
        <taxon>Sphingobium</taxon>
    </lineage>
</organism>
<dbReference type="RefSeq" id="WP_243855609.1">
    <property type="nucleotide sequence ID" value="NZ_JAASQR010000001.1"/>
</dbReference>
<evidence type="ECO:0000313" key="4">
    <source>
        <dbReference type="Proteomes" id="UP000576821"/>
    </source>
</evidence>
<dbReference type="AlphaFoldDB" id="A0A846M256"/>
<feature type="signal peptide" evidence="2">
    <location>
        <begin position="1"/>
        <end position="20"/>
    </location>
</feature>
<protein>
    <submittedName>
        <fullName evidence="3">Putative membrane protein</fullName>
    </submittedName>
</protein>
<accession>A0A846M256</accession>
<feature type="compositionally biased region" description="Polar residues" evidence="1">
    <location>
        <begin position="43"/>
        <end position="65"/>
    </location>
</feature>
<comment type="caution">
    <text evidence="3">The sequence shown here is derived from an EMBL/GenBank/DDBJ whole genome shotgun (WGS) entry which is preliminary data.</text>
</comment>
<gene>
    <name evidence="3" type="ORF">FHS54_000961</name>
</gene>